<dbReference type="AlphaFoldDB" id="A0A2M6WY20"/>
<keyword evidence="2" id="KW-0067">ATP-binding</keyword>
<gene>
    <name evidence="5" type="ORF">COT77_00275</name>
</gene>
<dbReference type="GO" id="GO:0006270">
    <property type="term" value="P:DNA replication initiation"/>
    <property type="evidence" value="ECO:0007669"/>
    <property type="project" value="TreeGrafter"/>
</dbReference>
<dbReference type="SUPFAM" id="SSF52540">
    <property type="entry name" value="P-loop containing nucleoside triphosphate hydrolases"/>
    <property type="match status" value="1"/>
</dbReference>
<dbReference type="PANTHER" id="PTHR30580">
    <property type="entry name" value="PRIMOSOMAL PROTEIN N"/>
    <property type="match status" value="1"/>
</dbReference>
<dbReference type="InterPro" id="IPR041222">
    <property type="entry name" value="PriA_3primeBD"/>
</dbReference>
<evidence type="ECO:0000259" key="4">
    <source>
        <dbReference type="Pfam" id="PF17764"/>
    </source>
</evidence>
<accession>A0A2M6WY20</accession>
<organism evidence="5 6">
    <name type="scientific">Candidatus Berkelbacteria bacterium CG10_big_fil_rev_8_21_14_0_10_41_12</name>
    <dbReference type="NCBI Taxonomy" id="1974513"/>
    <lineage>
        <taxon>Bacteria</taxon>
        <taxon>Candidatus Berkelbacteria</taxon>
    </lineage>
</organism>
<dbReference type="PANTHER" id="PTHR30580:SF0">
    <property type="entry name" value="PRIMOSOMAL PROTEIN N"/>
    <property type="match status" value="1"/>
</dbReference>
<keyword evidence="3" id="KW-0238">DNA-binding</keyword>
<sequence>MGIYSVLVKRKLSKDSCFDYIAGQKLEKGQLIKVPFGQSLTQGIVFGKKKTSDTRRELKSIKKILTPVAIITDNQFILAGQIAKEYFSSLADAIFSFLPNISDKYLSDLKATAKTWQKSQLKVKYTFQICPKSNIIPLIKQTINFSGQYLIIVPEIIQANQYYNSLRNTYRNNLTLYNSQIPQAQKIKTFNKLLSGKNQIVIATRPGNFLPFTNLRHIMMISPDNFAYQEDQFPRANARKVAMMLSKIHSAKLTFFDSAISLSAFIGYKKKQLSVAEDSRRKENITALNTKNIFDPGLGQKIKGFLRVGKNVLIAGSWSLNDQFYCVDCKDKIECSICKSDKFISSSQTCAECNTKADLICSKCKGRNVIESSKNLSAVYSRLKDEFSQFKISLVTKNNKIEPSTLTLATLNSILRIEKKIDLIIFESFDNLFESPFFDQRIKLFKLIRQFNDFEYEQMVIISKNLDDPVVCAIIQNDWRKFYSQEIKERLNSSFPPATKLIKITEVKRDSRDAQTVTEITKFAQKNIELENNYLLFFNHNQIEKNHEEIKKLLNRLNNAKFYVDPIDIN</sequence>
<dbReference type="GO" id="GO:0005524">
    <property type="term" value="F:ATP binding"/>
    <property type="evidence" value="ECO:0007669"/>
    <property type="project" value="UniProtKB-KW"/>
</dbReference>
<keyword evidence="1" id="KW-0547">Nucleotide-binding</keyword>
<dbReference type="GO" id="GO:0006302">
    <property type="term" value="P:double-strand break repair"/>
    <property type="evidence" value="ECO:0007669"/>
    <property type="project" value="TreeGrafter"/>
</dbReference>
<dbReference type="GO" id="GO:0003677">
    <property type="term" value="F:DNA binding"/>
    <property type="evidence" value="ECO:0007669"/>
    <property type="project" value="UniProtKB-KW"/>
</dbReference>
<dbReference type="Pfam" id="PF17764">
    <property type="entry name" value="PriA_3primeBD"/>
    <property type="match status" value="1"/>
</dbReference>
<evidence type="ECO:0000256" key="3">
    <source>
        <dbReference type="ARBA" id="ARBA00023125"/>
    </source>
</evidence>
<evidence type="ECO:0000256" key="2">
    <source>
        <dbReference type="ARBA" id="ARBA00022840"/>
    </source>
</evidence>
<dbReference type="Proteomes" id="UP000228596">
    <property type="component" value="Unassembled WGS sequence"/>
</dbReference>
<dbReference type="GO" id="GO:0043138">
    <property type="term" value="F:3'-5' DNA helicase activity"/>
    <property type="evidence" value="ECO:0007669"/>
    <property type="project" value="TreeGrafter"/>
</dbReference>
<protein>
    <recommendedName>
        <fullName evidence="4">Primosomal protein N' 3' DNA-binding domain-containing protein</fullName>
    </recommendedName>
</protein>
<feature type="domain" description="Primosomal protein N' 3' DNA-binding" evidence="4">
    <location>
        <begin position="6"/>
        <end position="99"/>
    </location>
</feature>
<dbReference type="EMBL" id="PEZV01000002">
    <property type="protein sequence ID" value="PIT97653.1"/>
    <property type="molecule type" value="Genomic_DNA"/>
</dbReference>
<dbReference type="Gene3D" id="3.40.1440.60">
    <property type="entry name" value="PriA, 3(prime) DNA-binding domain"/>
    <property type="match status" value="1"/>
</dbReference>
<proteinExistence type="predicted"/>
<evidence type="ECO:0000313" key="6">
    <source>
        <dbReference type="Proteomes" id="UP000228596"/>
    </source>
</evidence>
<dbReference type="Gene3D" id="3.40.50.300">
    <property type="entry name" value="P-loop containing nucleotide triphosphate hydrolases"/>
    <property type="match status" value="1"/>
</dbReference>
<name>A0A2M6WY20_9BACT</name>
<comment type="caution">
    <text evidence="5">The sequence shown here is derived from an EMBL/GenBank/DDBJ whole genome shotgun (WGS) entry which is preliminary data.</text>
</comment>
<evidence type="ECO:0000256" key="1">
    <source>
        <dbReference type="ARBA" id="ARBA00022741"/>
    </source>
</evidence>
<reference evidence="6" key="1">
    <citation type="submission" date="2017-09" db="EMBL/GenBank/DDBJ databases">
        <title>Depth-based differentiation of microbial function through sediment-hosted aquifers and enrichment of novel symbionts in the deep terrestrial subsurface.</title>
        <authorList>
            <person name="Probst A.J."/>
            <person name="Ladd B."/>
            <person name="Jarett J.K."/>
            <person name="Geller-Mcgrath D.E."/>
            <person name="Sieber C.M.K."/>
            <person name="Emerson J.B."/>
            <person name="Anantharaman K."/>
            <person name="Thomas B.C."/>
            <person name="Malmstrom R."/>
            <person name="Stieglmeier M."/>
            <person name="Klingl A."/>
            <person name="Woyke T."/>
            <person name="Ryan C.M."/>
            <person name="Banfield J.F."/>
        </authorList>
    </citation>
    <scope>NUCLEOTIDE SEQUENCE [LARGE SCALE GENOMIC DNA]</scope>
</reference>
<evidence type="ECO:0000313" key="5">
    <source>
        <dbReference type="EMBL" id="PIT97653.1"/>
    </source>
</evidence>
<dbReference type="InterPro" id="IPR027417">
    <property type="entry name" value="P-loop_NTPase"/>
</dbReference>
<dbReference type="GO" id="GO:0006310">
    <property type="term" value="P:DNA recombination"/>
    <property type="evidence" value="ECO:0007669"/>
    <property type="project" value="TreeGrafter"/>
</dbReference>
<dbReference type="InterPro" id="IPR042115">
    <property type="entry name" value="PriA_3primeBD_sf"/>
</dbReference>